<evidence type="ECO:0000313" key="3">
    <source>
        <dbReference type="EMBL" id="CAB4775918.1"/>
    </source>
</evidence>
<evidence type="ECO:0000313" key="2">
    <source>
        <dbReference type="EMBL" id="CAB4723191.1"/>
    </source>
</evidence>
<dbReference type="EMBL" id="CAEZYY010000084">
    <property type="protein sequence ID" value="CAB4775918.1"/>
    <property type="molecule type" value="Genomic_DNA"/>
</dbReference>
<name>A0A6J6RGM8_9ZZZZ</name>
<sequence length="334" mass="35966">MGRPRGRVHRAAAHARPAHALGQPRRCPQHPAGAVVREPRRPLALPALRPPGPCAGIRCHRCGQQRRVGRHPRPGQLDAREPGRRTALHERDDALPRSTAAAARRGVDGCVPQGVPSAPHVAEATGGASRRRRGERARRVREWRVRRLRHGQPPAERVRHHRAPRGRLEHRGDRRDALLGPELRGGPGPMVDGGPPPQRSSRGTCCGTRSRRGNHCCVARRFGKTRARCADRHGQHSGRCSRRMDRAGTPRDARRQAGSGRLGGSAQHCRGSLGAAAVLLRGLCRLTARLGGEGAPLVGRGPAALSGVHRTGRARRHNSRGGGTDHRLPVGGGA</sequence>
<evidence type="ECO:0000313" key="4">
    <source>
        <dbReference type="EMBL" id="CAB5068837.1"/>
    </source>
</evidence>
<proteinExistence type="predicted"/>
<feature type="compositionally biased region" description="Basic residues" evidence="1">
    <location>
        <begin position="1"/>
        <end position="17"/>
    </location>
</feature>
<gene>
    <name evidence="2" type="ORF">UFOPK2602_01890</name>
    <name evidence="3" type="ORF">UFOPK2806_02704</name>
    <name evidence="4" type="ORF">UFOPK4306_02554</name>
</gene>
<feature type="compositionally biased region" description="Basic and acidic residues" evidence="1">
    <location>
        <begin position="242"/>
        <end position="255"/>
    </location>
</feature>
<feature type="region of interest" description="Disordered" evidence="1">
    <location>
        <begin position="234"/>
        <end position="267"/>
    </location>
</feature>
<feature type="compositionally biased region" description="Basic residues" evidence="1">
    <location>
        <begin position="129"/>
        <end position="138"/>
    </location>
</feature>
<dbReference type="AlphaFoldDB" id="A0A6J6RGM8"/>
<feature type="compositionally biased region" description="Basic and acidic residues" evidence="1">
    <location>
        <begin position="78"/>
        <end position="95"/>
    </location>
</feature>
<feature type="region of interest" description="Disordered" evidence="1">
    <location>
        <begin position="151"/>
        <end position="206"/>
    </location>
</feature>
<feature type="compositionally biased region" description="Basic residues" evidence="1">
    <location>
        <begin position="63"/>
        <end position="73"/>
    </location>
</feature>
<evidence type="ECO:0000256" key="1">
    <source>
        <dbReference type="SAM" id="MobiDB-lite"/>
    </source>
</evidence>
<reference evidence="2" key="1">
    <citation type="submission" date="2020-05" db="EMBL/GenBank/DDBJ databases">
        <authorList>
            <person name="Chiriac C."/>
            <person name="Salcher M."/>
            <person name="Ghai R."/>
            <person name="Kavagutti S V."/>
        </authorList>
    </citation>
    <scope>NUCLEOTIDE SEQUENCE</scope>
</reference>
<feature type="region of interest" description="Disordered" evidence="1">
    <location>
        <begin position="1"/>
        <end position="31"/>
    </location>
</feature>
<feature type="compositionally biased region" description="Basic residues" evidence="1">
    <location>
        <begin position="310"/>
        <end position="319"/>
    </location>
</feature>
<dbReference type="EMBL" id="CAEZXX010000160">
    <property type="protein sequence ID" value="CAB4723191.1"/>
    <property type="molecule type" value="Genomic_DNA"/>
</dbReference>
<accession>A0A6J6RGM8</accession>
<feature type="compositionally biased region" description="Basic and acidic residues" evidence="1">
    <location>
        <begin position="166"/>
        <end position="177"/>
    </location>
</feature>
<protein>
    <submittedName>
        <fullName evidence="2">Unannotated protein</fullName>
    </submittedName>
</protein>
<feature type="compositionally biased region" description="Low complexity" evidence="1">
    <location>
        <begin position="189"/>
        <end position="206"/>
    </location>
</feature>
<organism evidence="2">
    <name type="scientific">freshwater metagenome</name>
    <dbReference type="NCBI Taxonomy" id="449393"/>
    <lineage>
        <taxon>unclassified sequences</taxon>
        <taxon>metagenomes</taxon>
        <taxon>ecological metagenomes</taxon>
    </lineage>
</organism>
<feature type="region of interest" description="Disordered" evidence="1">
    <location>
        <begin position="302"/>
        <end position="334"/>
    </location>
</feature>
<feature type="region of interest" description="Disordered" evidence="1">
    <location>
        <begin position="63"/>
        <end position="138"/>
    </location>
</feature>
<dbReference type="EMBL" id="CAFBQP010000168">
    <property type="protein sequence ID" value="CAB5068837.1"/>
    <property type="molecule type" value="Genomic_DNA"/>
</dbReference>